<dbReference type="Gene3D" id="1.10.238.160">
    <property type="match status" value="1"/>
</dbReference>
<accession>A0A7Y4MSZ9</accession>
<evidence type="ECO:0000313" key="3">
    <source>
        <dbReference type="Proteomes" id="UP000533080"/>
    </source>
</evidence>
<reference evidence="2 3" key="1">
    <citation type="submission" date="2020-05" db="EMBL/GenBank/DDBJ databases">
        <authorList>
            <person name="Whitworth D."/>
        </authorList>
    </citation>
    <scope>NUCLEOTIDE SEQUENCE [LARGE SCALE GENOMIC DNA]</scope>
    <source>
        <strain evidence="2 3">AM005</strain>
    </source>
</reference>
<evidence type="ECO:0000259" key="1">
    <source>
        <dbReference type="Pfam" id="PF12728"/>
    </source>
</evidence>
<dbReference type="Pfam" id="PF12728">
    <property type="entry name" value="HTH_17"/>
    <property type="match status" value="1"/>
</dbReference>
<dbReference type="InterPro" id="IPR041657">
    <property type="entry name" value="HTH_17"/>
</dbReference>
<protein>
    <submittedName>
        <fullName evidence="2">Helix-turn-helix domain-containing protein</fullName>
    </submittedName>
</protein>
<dbReference type="Proteomes" id="UP000533080">
    <property type="component" value="Unassembled WGS sequence"/>
</dbReference>
<dbReference type="EMBL" id="JABFNT010000075">
    <property type="protein sequence ID" value="NOJ81075.1"/>
    <property type="molecule type" value="Genomic_DNA"/>
</dbReference>
<gene>
    <name evidence="2" type="ORF">HNV28_22580</name>
</gene>
<dbReference type="SUPFAM" id="SSF46955">
    <property type="entry name" value="Putative DNA-binding domain"/>
    <property type="match status" value="1"/>
</dbReference>
<dbReference type="InterPro" id="IPR009061">
    <property type="entry name" value="DNA-bd_dom_put_sf"/>
</dbReference>
<evidence type="ECO:0000313" key="2">
    <source>
        <dbReference type="EMBL" id="NOJ81075.1"/>
    </source>
</evidence>
<name>A0A7Y4MSZ9_MYXXA</name>
<dbReference type="RefSeq" id="WP_171443169.1">
    <property type="nucleotide sequence ID" value="NZ_JABFNS010000089.1"/>
</dbReference>
<proteinExistence type="predicted"/>
<dbReference type="AlphaFoldDB" id="A0A7Y4MSZ9"/>
<feature type="domain" description="Helix-turn-helix" evidence="1">
    <location>
        <begin position="7"/>
        <end position="55"/>
    </location>
</feature>
<comment type="caution">
    <text evidence="2">The sequence shown here is derived from an EMBL/GenBank/DDBJ whole genome shotgun (WGS) entry which is preliminary data.</text>
</comment>
<sequence>MAEDAILTLKEVINYLKHTERRLYQQSQEDRFPGFKFGDSWRFRLRDIEAWIEAQTAEVQRDGRRQ</sequence>
<organism evidence="2 3">
    <name type="scientific">Myxococcus xanthus</name>
    <dbReference type="NCBI Taxonomy" id="34"/>
    <lineage>
        <taxon>Bacteria</taxon>
        <taxon>Pseudomonadati</taxon>
        <taxon>Myxococcota</taxon>
        <taxon>Myxococcia</taxon>
        <taxon>Myxococcales</taxon>
        <taxon>Cystobacterineae</taxon>
        <taxon>Myxococcaceae</taxon>
        <taxon>Myxococcus</taxon>
    </lineage>
</organism>